<dbReference type="InterPro" id="IPR046947">
    <property type="entry name" value="LytR-like"/>
</dbReference>
<protein>
    <submittedName>
        <fullName evidence="4">LytTR family two component transcriptional regulator</fullName>
    </submittedName>
</protein>
<feature type="modified residue" description="4-aspartylphosphate" evidence="1">
    <location>
        <position position="58"/>
    </location>
</feature>
<dbReference type="AlphaFoldDB" id="A0A4R6IMP1"/>
<gene>
    <name evidence="4" type="ORF">CLV32_2265</name>
</gene>
<dbReference type="GO" id="GO:0000156">
    <property type="term" value="F:phosphorelay response regulator activity"/>
    <property type="evidence" value="ECO:0007669"/>
    <property type="project" value="InterPro"/>
</dbReference>
<feature type="domain" description="Response regulatory" evidence="2">
    <location>
        <begin position="7"/>
        <end position="118"/>
    </location>
</feature>
<sequence>MELTIYNVLIVDDEPPAREVLKRYVQKMPTLRLAGECGNGLEVIPFLHNNPVDIIFLDIRMPQLTGLELVSTLIDPPKIIFTTAYAEHALESYDLRATDYLLKPIHFDRFVKAVNKAIPIVSTALNNAVSANIEHKPADNFLYFRSDRKMVKVMINDILYIESLKDYVKIITISGQVITKYAMAALEATLPAPDFLRIHRSFIVAGEKIQSYTLSHVQIAGYEIPIGKFYQREVIKALEG</sequence>
<dbReference type="PROSITE" id="PS50930">
    <property type="entry name" value="HTH_LYTTR"/>
    <property type="match status" value="1"/>
</dbReference>
<dbReference type="Pfam" id="PF00072">
    <property type="entry name" value="Response_reg"/>
    <property type="match status" value="1"/>
</dbReference>
<dbReference type="InterPro" id="IPR011006">
    <property type="entry name" value="CheY-like_superfamily"/>
</dbReference>
<dbReference type="PANTHER" id="PTHR37299:SF1">
    <property type="entry name" value="STAGE 0 SPORULATION PROTEIN A HOMOLOG"/>
    <property type="match status" value="1"/>
</dbReference>
<dbReference type="SMART" id="SM00448">
    <property type="entry name" value="REC"/>
    <property type="match status" value="1"/>
</dbReference>
<dbReference type="InterPro" id="IPR007492">
    <property type="entry name" value="LytTR_DNA-bd_dom"/>
</dbReference>
<evidence type="ECO:0000259" key="2">
    <source>
        <dbReference type="PROSITE" id="PS50110"/>
    </source>
</evidence>
<dbReference type="GO" id="GO:0003677">
    <property type="term" value="F:DNA binding"/>
    <property type="evidence" value="ECO:0007669"/>
    <property type="project" value="InterPro"/>
</dbReference>
<dbReference type="Proteomes" id="UP000295499">
    <property type="component" value="Unassembled WGS sequence"/>
</dbReference>
<dbReference type="PANTHER" id="PTHR37299">
    <property type="entry name" value="TRANSCRIPTIONAL REGULATOR-RELATED"/>
    <property type="match status" value="1"/>
</dbReference>
<dbReference type="RefSeq" id="WP_133555331.1">
    <property type="nucleotide sequence ID" value="NZ_SNWM01000002.1"/>
</dbReference>
<organism evidence="4 5">
    <name type="scientific">Pedobacter duraquae</name>
    <dbReference type="NCBI Taxonomy" id="425511"/>
    <lineage>
        <taxon>Bacteria</taxon>
        <taxon>Pseudomonadati</taxon>
        <taxon>Bacteroidota</taxon>
        <taxon>Sphingobacteriia</taxon>
        <taxon>Sphingobacteriales</taxon>
        <taxon>Sphingobacteriaceae</taxon>
        <taxon>Pedobacter</taxon>
    </lineage>
</organism>
<evidence type="ECO:0000256" key="1">
    <source>
        <dbReference type="PROSITE-ProRule" id="PRU00169"/>
    </source>
</evidence>
<comment type="caution">
    <text evidence="4">The sequence shown here is derived from an EMBL/GenBank/DDBJ whole genome shotgun (WGS) entry which is preliminary data.</text>
</comment>
<evidence type="ECO:0000313" key="5">
    <source>
        <dbReference type="Proteomes" id="UP000295499"/>
    </source>
</evidence>
<dbReference type="Pfam" id="PF04397">
    <property type="entry name" value="LytTR"/>
    <property type="match status" value="1"/>
</dbReference>
<proteinExistence type="predicted"/>
<keyword evidence="5" id="KW-1185">Reference proteome</keyword>
<reference evidence="4 5" key="1">
    <citation type="submission" date="2019-03" db="EMBL/GenBank/DDBJ databases">
        <title>Genomic Encyclopedia of Archaeal and Bacterial Type Strains, Phase II (KMG-II): from individual species to whole genera.</title>
        <authorList>
            <person name="Goeker M."/>
        </authorList>
    </citation>
    <scope>NUCLEOTIDE SEQUENCE [LARGE SCALE GENOMIC DNA]</scope>
    <source>
        <strain evidence="4 5">DSM 19034</strain>
    </source>
</reference>
<dbReference type="Gene3D" id="2.40.50.1020">
    <property type="entry name" value="LytTr DNA-binding domain"/>
    <property type="match status" value="1"/>
</dbReference>
<dbReference type="InterPro" id="IPR001789">
    <property type="entry name" value="Sig_transdc_resp-reg_receiver"/>
</dbReference>
<evidence type="ECO:0000259" key="3">
    <source>
        <dbReference type="PROSITE" id="PS50930"/>
    </source>
</evidence>
<accession>A0A4R6IMP1</accession>
<dbReference type="OrthoDB" id="9787344at2"/>
<keyword evidence="1" id="KW-0597">Phosphoprotein</keyword>
<dbReference type="SMART" id="SM00850">
    <property type="entry name" value="LytTR"/>
    <property type="match status" value="1"/>
</dbReference>
<evidence type="ECO:0000313" key="4">
    <source>
        <dbReference type="EMBL" id="TDO23276.1"/>
    </source>
</evidence>
<dbReference type="PROSITE" id="PS50110">
    <property type="entry name" value="RESPONSE_REGULATORY"/>
    <property type="match status" value="1"/>
</dbReference>
<dbReference type="SUPFAM" id="SSF52172">
    <property type="entry name" value="CheY-like"/>
    <property type="match status" value="1"/>
</dbReference>
<name>A0A4R6IMP1_9SPHI</name>
<feature type="domain" description="HTH LytTR-type" evidence="3">
    <location>
        <begin position="142"/>
        <end position="240"/>
    </location>
</feature>
<dbReference type="Gene3D" id="3.40.50.2300">
    <property type="match status" value="1"/>
</dbReference>
<dbReference type="EMBL" id="SNWM01000002">
    <property type="protein sequence ID" value="TDO23276.1"/>
    <property type="molecule type" value="Genomic_DNA"/>
</dbReference>